<evidence type="ECO:0000313" key="3">
    <source>
        <dbReference type="Proteomes" id="UP000219252"/>
    </source>
</evidence>
<reference evidence="3" key="1">
    <citation type="submission" date="2017-08" db="EMBL/GenBank/DDBJ databases">
        <authorList>
            <person name="Varghese N."/>
            <person name="Submissions S."/>
        </authorList>
    </citation>
    <scope>NUCLEOTIDE SEQUENCE [LARGE SCALE GENOMIC DNA]</scope>
    <source>
        <strain evidence="3">JC23</strain>
    </source>
</reference>
<gene>
    <name evidence="2" type="ORF">SAMN05877842_11952</name>
</gene>
<evidence type="ECO:0000256" key="1">
    <source>
        <dbReference type="SAM" id="Coils"/>
    </source>
</evidence>
<proteinExistence type="predicted"/>
<dbReference type="RefSeq" id="WP_097151054.1">
    <property type="nucleotide sequence ID" value="NZ_OBQC01000019.1"/>
</dbReference>
<dbReference type="AlphaFoldDB" id="A0A285UQS6"/>
<protein>
    <submittedName>
        <fullName evidence="2">Uncharacterized protein DUF5082</fullName>
    </submittedName>
</protein>
<name>A0A285UQS6_9BACL</name>
<keyword evidence="3" id="KW-1185">Reference proteome</keyword>
<evidence type="ECO:0000313" key="2">
    <source>
        <dbReference type="EMBL" id="SOC44220.1"/>
    </source>
</evidence>
<organism evidence="2 3">
    <name type="scientific">Ureibacillus acetophenoni</name>
    <dbReference type="NCBI Taxonomy" id="614649"/>
    <lineage>
        <taxon>Bacteria</taxon>
        <taxon>Bacillati</taxon>
        <taxon>Bacillota</taxon>
        <taxon>Bacilli</taxon>
        <taxon>Bacillales</taxon>
        <taxon>Caryophanaceae</taxon>
        <taxon>Ureibacillus</taxon>
    </lineage>
</organism>
<dbReference type="EMBL" id="OBQC01000019">
    <property type="protein sequence ID" value="SOC44220.1"/>
    <property type="molecule type" value="Genomic_DNA"/>
</dbReference>
<accession>A0A285UQS6</accession>
<keyword evidence="1" id="KW-0175">Coiled coil</keyword>
<sequence>MSLAYWYALLQKKRSDLRRLESCEGKLSGKQGEFSSNANLMTEPILTATTWKGTLATKFDDIRIDGILASYQEIQTTQFNNVFTILSNKIQQIKQEIESILATIAQLEAAMAEASAKH</sequence>
<dbReference type="Proteomes" id="UP000219252">
    <property type="component" value="Unassembled WGS sequence"/>
</dbReference>
<feature type="coiled-coil region" evidence="1">
    <location>
        <begin position="90"/>
        <end position="117"/>
    </location>
</feature>
<dbReference type="OrthoDB" id="2454201at2"/>